<protein>
    <recommendedName>
        <fullName evidence="1">Cupin type-2 domain-containing protein</fullName>
    </recommendedName>
</protein>
<dbReference type="Gene3D" id="2.60.120.10">
    <property type="entry name" value="Jelly Rolls"/>
    <property type="match status" value="1"/>
</dbReference>
<evidence type="ECO:0000259" key="1">
    <source>
        <dbReference type="Pfam" id="PF07883"/>
    </source>
</evidence>
<dbReference type="OrthoDB" id="9797047at2"/>
<dbReference type="EMBL" id="PTJA01000002">
    <property type="protein sequence ID" value="PPK82725.1"/>
    <property type="molecule type" value="Genomic_DNA"/>
</dbReference>
<name>A0A2S6HXS8_9FIRM</name>
<accession>A0A2S6HXS8</accession>
<feature type="domain" description="Cupin type-2" evidence="1">
    <location>
        <begin position="36"/>
        <end position="104"/>
    </location>
</feature>
<evidence type="ECO:0000313" key="3">
    <source>
        <dbReference type="Proteomes" id="UP000237749"/>
    </source>
</evidence>
<proteinExistence type="predicted"/>
<dbReference type="Proteomes" id="UP000237749">
    <property type="component" value="Unassembled WGS sequence"/>
</dbReference>
<organism evidence="2 3">
    <name type="scientific">Lacrimispora xylanisolvens</name>
    <dbReference type="NCBI Taxonomy" id="384636"/>
    <lineage>
        <taxon>Bacteria</taxon>
        <taxon>Bacillati</taxon>
        <taxon>Bacillota</taxon>
        <taxon>Clostridia</taxon>
        <taxon>Lachnospirales</taxon>
        <taxon>Lachnospiraceae</taxon>
        <taxon>Lacrimispora</taxon>
    </lineage>
</organism>
<dbReference type="RefSeq" id="WP_104435486.1">
    <property type="nucleotide sequence ID" value="NZ_PTJA01000002.1"/>
</dbReference>
<dbReference type="Pfam" id="PF07883">
    <property type="entry name" value="Cupin_2"/>
    <property type="match status" value="1"/>
</dbReference>
<dbReference type="CDD" id="cd02208">
    <property type="entry name" value="cupin_RmlC-like"/>
    <property type="match status" value="1"/>
</dbReference>
<dbReference type="InterPro" id="IPR014710">
    <property type="entry name" value="RmlC-like_jellyroll"/>
</dbReference>
<reference evidence="2 3" key="1">
    <citation type="submission" date="2018-02" db="EMBL/GenBank/DDBJ databases">
        <title>Genomic Encyclopedia of Archaeal and Bacterial Type Strains, Phase II (KMG-II): from individual species to whole genera.</title>
        <authorList>
            <person name="Goeker M."/>
        </authorList>
    </citation>
    <scope>NUCLEOTIDE SEQUENCE [LARGE SCALE GENOMIC DNA]</scope>
    <source>
        <strain evidence="2 3">DSM 3808</strain>
    </source>
</reference>
<sequence>MNLEIYDTADSIYVEKENHTKVNYFIFDEYEIHLNTLPPHSIQEWHKHHHIEEVIFIISGKLKILWKEAEQTECRIVSENSIVRVKNSIHTLENESDEDVRFLVYRMVPDGVDKRNIIKNDKELIR</sequence>
<gene>
    <name evidence="2" type="ORF">BXY41_102415</name>
</gene>
<dbReference type="AlphaFoldDB" id="A0A2S6HXS8"/>
<dbReference type="InterPro" id="IPR013096">
    <property type="entry name" value="Cupin_2"/>
</dbReference>
<dbReference type="InterPro" id="IPR011051">
    <property type="entry name" value="RmlC_Cupin_sf"/>
</dbReference>
<keyword evidence="3" id="KW-1185">Reference proteome</keyword>
<comment type="caution">
    <text evidence="2">The sequence shown here is derived from an EMBL/GenBank/DDBJ whole genome shotgun (WGS) entry which is preliminary data.</text>
</comment>
<dbReference type="SUPFAM" id="SSF51182">
    <property type="entry name" value="RmlC-like cupins"/>
    <property type="match status" value="1"/>
</dbReference>
<evidence type="ECO:0000313" key="2">
    <source>
        <dbReference type="EMBL" id="PPK82725.1"/>
    </source>
</evidence>